<dbReference type="GO" id="GO:0012505">
    <property type="term" value="C:endomembrane system"/>
    <property type="evidence" value="ECO:0007669"/>
    <property type="project" value="UniProtKB-SubCell"/>
</dbReference>
<dbReference type="GO" id="GO:0008610">
    <property type="term" value="P:lipid biosynthetic process"/>
    <property type="evidence" value="ECO:0007669"/>
    <property type="project" value="InterPro"/>
</dbReference>
<keyword evidence="2 7" id="KW-0812">Transmembrane</keyword>
<dbReference type="GO" id="GO:0050479">
    <property type="term" value="F:glyceryl-ether monooxygenase activity"/>
    <property type="evidence" value="ECO:0007669"/>
    <property type="project" value="TreeGrafter"/>
</dbReference>
<keyword evidence="6 7" id="KW-0472">Membrane</keyword>
<feature type="transmembrane region" description="Helical" evidence="7">
    <location>
        <begin position="380"/>
        <end position="398"/>
    </location>
</feature>
<dbReference type="InterPro" id="IPR006694">
    <property type="entry name" value="Fatty_acid_hydroxylase"/>
</dbReference>
<feature type="transmembrane region" description="Helical" evidence="7">
    <location>
        <begin position="355"/>
        <end position="374"/>
    </location>
</feature>
<keyword evidence="3 7" id="KW-1133">Transmembrane helix</keyword>
<comment type="subcellular location">
    <subcellularLocation>
        <location evidence="1">Endomembrane system</location>
        <topology evidence="1">Multi-pass membrane protein</topology>
    </subcellularLocation>
</comment>
<dbReference type="Pfam" id="PF04116">
    <property type="entry name" value="FA_hydroxylase"/>
    <property type="match status" value="1"/>
</dbReference>
<evidence type="ECO:0000256" key="7">
    <source>
        <dbReference type="SAM" id="Phobius"/>
    </source>
</evidence>
<evidence type="ECO:0000313" key="10">
    <source>
        <dbReference type="Proteomes" id="UP000486602"/>
    </source>
</evidence>
<reference evidence="9 10" key="1">
    <citation type="submission" date="2020-02" db="EMBL/GenBank/DDBJ databases">
        <title>Out from the shadows clarifying the taxonomy of the family Cryomorphaceae and related taxa by utilizing the GTDB taxonomic framework.</title>
        <authorList>
            <person name="Bowman J.P."/>
        </authorList>
    </citation>
    <scope>NUCLEOTIDE SEQUENCE [LARGE SCALE GENOMIC DNA]</scope>
    <source>
        <strain evidence="9 10">QSSC 1-22</strain>
    </source>
</reference>
<keyword evidence="5" id="KW-0443">Lipid metabolism</keyword>
<dbReference type="GO" id="GO:0016020">
    <property type="term" value="C:membrane"/>
    <property type="evidence" value="ECO:0007669"/>
    <property type="project" value="GOC"/>
</dbReference>
<feature type="transmembrane region" description="Helical" evidence="7">
    <location>
        <begin position="327"/>
        <end position="348"/>
    </location>
</feature>
<dbReference type="PANTHER" id="PTHR21624">
    <property type="entry name" value="STEROL DESATURASE-RELATED PROTEIN"/>
    <property type="match status" value="1"/>
</dbReference>
<evidence type="ECO:0000256" key="2">
    <source>
        <dbReference type="ARBA" id="ARBA00022692"/>
    </source>
</evidence>
<feature type="transmembrane region" description="Helical" evidence="7">
    <location>
        <begin position="77"/>
        <end position="95"/>
    </location>
</feature>
<dbReference type="EMBL" id="JAAGVY010000006">
    <property type="protein sequence ID" value="NEN22918.1"/>
    <property type="molecule type" value="Genomic_DNA"/>
</dbReference>
<organism evidence="9 10">
    <name type="scientific">Cryomorpha ignava</name>
    <dbReference type="NCBI Taxonomy" id="101383"/>
    <lineage>
        <taxon>Bacteria</taxon>
        <taxon>Pseudomonadati</taxon>
        <taxon>Bacteroidota</taxon>
        <taxon>Flavobacteriia</taxon>
        <taxon>Flavobacteriales</taxon>
        <taxon>Cryomorphaceae</taxon>
        <taxon>Cryomorpha</taxon>
    </lineage>
</organism>
<dbReference type="GO" id="GO:0005506">
    <property type="term" value="F:iron ion binding"/>
    <property type="evidence" value="ECO:0007669"/>
    <property type="project" value="InterPro"/>
</dbReference>
<feature type="transmembrane region" description="Helical" evidence="7">
    <location>
        <begin position="6"/>
        <end position="26"/>
    </location>
</feature>
<name>A0A7K3WN07_9FLAO</name>
<dbReference type="InterPro" id="IPR051689">
    <property type="entry name" value="Sterol_desaturase/TMEM195"/>
</dbReference>
<evidence type="ECO:0000313" key="9">
    <source>
        <dbReference type="EMBL" id="NEN22918.1"/>
    </source>
</evidence>
<evidence type="ECO:0000256" key="3">
    <source>
        <dbReference type="ARBA" id="ARBA00022989"/>
    </source>
</evidence>
<evidence type="ECO:0000256" key="1">
    <source>
        <dbReference type="ARBA" id="ARBA00004127"/>
    </source>
</evidence>
<feature type="transmembrane region" description="Helical" evidence="7">
    <location>
        <begin position="300"/>
        <end position="321"/>
    </location>
</feature>
<dbReference type="RefSeq" id="WP_163283641.1">
    <property type="nucleotide sequence ID" value="NZ_JAAGVY010000006.1"/>
</dbReference>
<evidence type="ECO:0000256" key="5">
    <source>
        <dbReference type="ARBA" id="ARBA00023098"/>
    </source>
</evidence>
<sequence length="409" mass="47823">MSLNPVILSIPIFFILIGMEVAYGYYKDKKIYRLSDAVTNMSCGIVEQLTGVFAKVFTVAAYHFVFTHFAIFEFETTWYWILVCFLGVDLCYYWAHRMSHEVNLFWLGHVVHHQSEDYNLSVALRQSVFQKMFTFYFYFPLAIIGFKTEWFLLIGAFNLLYQFWIHTEVIEKMPRWFSYVFNTPSHHRVHHGVNPKYIDRNHAGSLMIWDRFFGTFQEEEERPIYGITTPVNSWNPVMANIQPFVLLFRELKTIPGFWNKLKFTFAKPGWYPKEMGGFQAPKEVDRNAYRKFDIAVSPTLNFYLFGQYVVILGFTALFLFTLSRYEVSLQLLIAALIIYSVAAVGMLFENKILAIKLEFIRFFITIGLAFYIYSIELAPLWLPIALSLVAVISIGAIFKIKFHKLAPAD</sequence>
<dbReference type="PANTHER" id="PTHR21624:SF1">
    <property type="entry name" value="ALKYLGLYCEROL MONOOXYGENASE"/>
    <property type="match status" value="1"/>
</dbReference>
<feature type="transmembrane region" description="Helical" evidence="7">
    <location>
        <begin position="52"/>
        <end position="71"/>
    </location>
</feature>
<protein>
    <submittedName>
        <fullName evidence="9">Sterol desaturase family protein</fullName>
    </submittedName>
</protein>
<keyword evidence="10" id="KW-1185">Reference proteome</keyword>
<dbReference type="Proteomes" id="UP000486602">
    <property type="component" value="Unassembled WGS sequence"/>
</dbReference>
<feature type="domain" description="Fatty acid hydroxylase" evidence="8">
    <location>
        <begin position="82"/>
        <end position="215"/>
    </location>
</feature>
<comment type="caution">
    <text evidence="9">The sequence shown here is derived from an EMBL/GenBank/DDBJ whole genome shotgun (WGS) entry which is preliminary data.</text>
</comment>
<dbReference type="AlphaFoldDB" id="A0A7K3WN07"/>
<proteinExistence type="predicted"/>
<accession>A0A7K3WN07</accession>
<dbReference type="GO" id="GO:0006643">
    <property type="term" value="P:membrane lipid metabolic process"/>
    <property type="evidence" value="ECO:0007669"/>
    <property type="project" value="TreeGrafter"/>
</dbReference>
<evidence type="ECO:0000256" key="4">
    <source>
        <dbReference type="ARBA" id="ARBA00023002"/>
    </source>
</evidence>
<gene>
    <name evidence="9" type="ORF">G3O08_05325</name>
</gene>
<keyword evidence="4" id="KW-0560">Oxidoreductase</keyword>
<evidence type="ECO:0000259" key="8">
    <source>
        <dbReference type="Pfam" id="PF04116"/>
    </source>
</evidence>
<evidence type="ECO:0000256" key="6">
    <source>
        <dbReference type="ARBA" id="ARBA00023136"/>
    </source>
</evidence>